<feature type="region of interest" description="Disordered" evidence="1">
    <location>
        <begin position="1"/>
        <end position="31"/>
    </location>
</feature>
<accession>A0ABP7V4P5</accession>
<keyword evidence="3" id="KW-1185">Reference proteome</keyword>
<name>A0ABP7V4P5_9ACTN</name>
<protein>
    <submittedName>
        <fullName evidence="2">Uncharacterized protein</fullName>
    </submittedName>
</protein>
<sequence length="95" mass="10480">MKFELPHDDETGSGQVDEPRPAEDDIESTAPEELVIMTPDELAQMLADETEQMNECLDTLTGIIAKESSRTRNRPAPPPASFRPARFRANPPTAS</sequence>
<comment type="caution">
    <text evidence="2">The sequence shown here is derived from an EMBL/GenBank/DDBJ whole genome shotgun (WGS) entry which is preliminary data.</text>
</comment>
<evidence type="ECO:0000256" key="1">
    <source>
        <dbReference type="SAM" id="MobiDB-lite"/>
    </source>
</evidence>
<reference evidence="3" key="1">
    <citation type="journal article" date="2019" name="Int. J. Syst. Evol. Microbiol.">
        <title>The Global Catalogue of Microorganisms (GCM) 10K type strain sequencing project: providing services to taxonomists for standard genome sequencing and annotation.</title>
        <authorList>
            <consortium name="The Broad Institute Genomics Platform"/>
            <consortium name="The Broad Institute Genome Sequencing Center for Infectious Disease"/>
            <person name="Wu L."/>
            <person name="Ma J."/>
        </authorList>
    </citation>
    <scope>NUCLEOTIDE SEQUENCE [LARGE SCALE GENOMIC DNA]</scope>
    <source>
        <strain evidence="3">JCM 16702</strain>
    </source>
</reference>
<gene>
    <name evidence="2" type="ORF">GCM10022214_09910</name>
</gene>
<feature type="compositionally biased region" description="Basic and acidic residues" evidence="1">
    <location>
        <begin position="1"/>
        <end position="10"/>
    </location>
</feature>
<proteinExistence type="predicted"/>
<feature type="compositionally biased region" description="Low complexity" evidence="1">
    <location>
        <begin position="82"/>
        <end position="95"/>
    </location>
</feature>
<dbReference type="Proteomes" id="UP001500683">
    <property type="component" value="Unassembled WGS sequence"/>
</dbReference>
<feature type="region of interest" description="Disordered" evidence="1">
    <location>
        <begin position="63"/>
        <end position="95"/>
    </location>
</feature>
<dbReference type="EMBL" id="BAAAZG010000002">
    <property type="protein sequence ID" value="GAA4059443.1"/>
    <property type="molecule type" value="Genomic_DNA"/>
</dbReference>
<evidence type="ECO:0000313" key="3">
    <source>
        <dbReference type="Proteomes" id="UP001500683"/>
    </source>
</evidence>
<dbReference type="RefSeq" id="WP_344941306.1">
    <property type="nucleotide sequence ID" value="NZ_BAAAZG010000002.1"/>
</dbReference>
<evidence type="ECO:0000313" key="2">
    <source>
        <dbReference type="EMBL" id="GAA4059443.1"/>
    </source>
</evidence>
<organism evidence="2 3">
    <name type="scientific">Actinomadura miaoliensis</name>
    <dbReference type="NCBI Taxonomy" id="430685"/>
    <lineage>
        <taxon>Bacteria</taxon>
        <taxon>Bacillati</taxon>
        <taxon>Actinomycetota</taxon>
        <taxon>Actinomycetes</taxon>
        <taxon>Streptosporangiales</taxon>
        <taxon>Thermomonosporaceae</taxon>
        <taxon>Actinomadura</taxon>
    </lineage>
</organism>